<reference evidence="10" key="3">
    <citation type="submission" date="2025-09" db="UniProtKB">
        <authorList>
            <consortium name="Ensembl"/>
        </authorList>
    </citation>
    <scope>IDENTIFICATION</scope>
</reference>
<evidence type="ECO:0000256" key="1">
    <source>
        <dbReference type="ARBA" id="ARBA00004613"/>
    </source>
</evidence>
<gene>
    <name evidence="10" type="primary">IL13</name>
</gene>
<dbReference type="Proteomes" id="UP000265040">
    <property type="component" value="Chromosome 10"/>
</dbReference>
<dbReference type="GO" id="GO:0005615">
    <property type="term" value="C:extracellular space"/>
    <property type="evidence" value="ECO:0007669"/>
    <property type="project" value="UniProtKB-KW"/>
</dbReference>
<dbReference type="InterPro" id="IPR009079">
    <property type="entry name" value="4_helix_cytokine-like_core"/>
</dbReference>
<dbReference type="GeneTree" id="ENSGT00940000175879"/>
<proteinExistence type="inferred from homology"/>
<keyword evidence="5 9" id="KW-0732">Signal</keyword>
<dbReference type="STRING" id="64144.ENSATEP00000009118"/>
<comment type="subcellular location">
    <subcellularLocation>
        <location evidence="1">Secreted</location>
    </subcellularLocation>
</comment>
<evidence type="ECO:0000256" key="6">
    <source>
        <dbReference type="ARBA" id="ARBA00023157"/>
    </source>
</evidence>
<evidence type="ECO:0000313" key="10">
    <source>
        <dbReference type="Ensembl" id="ENSATEP00000009118.1"/>
    </source>
</evidence>
<evidence type="ECO:0000313" key="11">
    <source>
        <dbReference type="Proteomes" id="UP000265040"/>
    </source>
</evidence>
<evidence type="ECO:0000256" key="5">
    <source>
        <dbReference type="ARBA" id="ARBA00022729"/>
    </source>
</evidence>
<comment type="function">
    <text evidence="7">Cytokine with immunoregulatory activity. May promote the transition between innate and adaptive immunity. Induces the production of IgG(1) and IgG(3) in B-cells. Implicated in the generation and maintenance of T follicular helper (Tfh) cells and the formation of germinal-centers. Together with IL6, control the early generation of Tfh cells and are critical for an effective antibody response to acute viral infection. May play a role in proliferation and maturation of natural killer (NK) cells in synergy with IL15. May regulate proliferation of mature B- and T-cells in response to activating stimuli. In synergy with IL15 and IL18 stimulates interferon gamma production in T-cells and NK cells. During T-cell mediated immune response may inhibit dendritic cells (DC) activation and maturation.</text>
</comment>
<feature type="chain" id="PRO_5018635669" description="Interleukin" evidence="9">
    <location>
        <begin position="20"/>
        <end position="149"/>
    </location>
</feature>
<dbReference type="InterPro" id="IPR003443">
    <property type="entry name" value="IL-15/IL-21_fam"/>
</dbReference>
<dbReference type="OrthoDB" id="9426569at2759"/>
<dbReference type="AlphaFoldDB" id="A0A3Q1HVQ3"/>
<dbReference type="OMA" id="FCLFAVC"/>
<dbReference type="Ensembl" id="ENSATET00000009277.3">
    <property type="protein sequence ID" value="ENSATEP00000009118.1"/>
    <property type="gene ID" value="ENSATEG00000006425.3"/>
</dbReference>
<keyword evidence="11" id="KW-1185">Reference proteome</keyword>
<dbReference type="PANTHER" id="PTHR14356:SF2">
    <property type="entry name" value="INTERLEUKIN-21"/>
    <property type="match status" value="1"/>
</dbReference>
<keyword evidence="3 8" id="KW-0202">Cytokine</keyword>
<evidence type="ECO:0000256" key="4">
    <source>
        <dbReference type="ARBA" id="ARBA00022525"/>
    </source>
</evidence>
<comment type="similarity">
    <text evidence="2 8">Belongs to the IL-15/IL-21 family.</text>
</comment>
<dbReference type="SUPFAM" id="SSF47266">
    <property type="entry name" value="4-helical cytokines"/>
    <property type="match status" value="1"/>
</dbReference>
<evidence type="ECO:0000256" key="9">
    <source>
        <dbReference type="SAM" id="SignalP"/>
    </source>
</evidence>
<dbReference type="GO" id="GO:0005126">
    <property type="term" value="F:cytokine receptor binding"/>
    <property type="evidence" value="ECO:0007669"/>
    <property type="project" value="InterPro"/>
</dbReference>
<organism evidence="10 11">
    <name type="scientific">Anabas testudineus</name>
    <name type="common">Climbing perch</name>
    <name type="synonym">Anthias testudineus</name>
    <dbReference type="NCBI Taxonomy" id="64144"/>
    <lineage>
        <taxon>Eukaryota</taxon>
        <taxon>Metazoa</taxon>
        <taxon>Chordata</taxon>
        <taxon>Craniata</taxon>
        <taxon>Vertebrata</taxon>
        <taxon>Euteleostomi</taxon>
        <taxon>Actinopterygii</taxon>
        <taxon>Neopterygii</taxon>
        <taxon>Teleostei</taxon>
        <taxon>Neoteleostei</taxon>
        <taxon>Acanthomorphata</taxon>
        <taxon>Anabantaria</taxon>
        <taxon>Anabantiformes</taxon>
        <taxon>Anabantoidei</taxon>
        <taxon>Anabantidae</taxon>
        <taxon>Anabas</taxon>
    </lineage>
</organism>
<dbReference type="GO" id="GO:0006955">
    <property type="term" value="P:immune response"/>
    <property type="evidence" value="ECO:0007669"/>
    <property type="project" value="InterPro"/>
</dbReference>
<evidence type="ECO:0000256" key="3">
    <source>
        <dbReference type="ARBA" id="ARBA00022514"/>
    </source>
</evidence>
<protein>
    <recommendedName>
        <fullName evidence="8">Interleukin</fullName>
    </recommendedName>
</protein>
<name>A0A3Q1HVQ3_ANATE</name>
<dbReference type="Pfam" id="PF02372">
    <property type="entry name" value="IL15"/>
    <property type="match status" value="1"/>
</dbReference>
<dbReference type="InParanoid" id="A0A3Q1HVQ3"/>
<reference evidence="10" key="1">
    <citation type="submission" date="2021-04" db="EMBL/GenBank/DDBJ databases">
        <authorList>
            <consortium name="Wellcome Sanger Institute Data Sharing"/>
        </authorList>
    </citation>
    <scope>NUCLEOTIDE SEQUENCE [LARGE SCALE GENOMIC DNA]</scope>
</reference>
<keyword evidence="6" id="KW-1015">Disulfide bond</keyword>
<sequence>MKLVALCLFAVCCSSLVNAMTTVSAKSTQLRKLGEVLRELNDVKDILQNTEKMINTPPQDIEDCCYASALQCFRSNLELHFNAETSANRKLKKLFKSLRNQLTVKALDSNSESNSTCQACDLHPKVNGREFFNRLETLIQRTISKLNIN</sequence>
<accession>A0A3Q1HVQ3</accession>
<evidence type="ECO:0000256" key="8">
    <source>
        <dbReference type="RuleBase" id="RU003453"/>
    </source>
</evidence>
<feature type="signal peptide" evidence="9">
    <location>
        <begin position="1"/>
        <end position="19"/>
    </location>
</feature>
<dbReference type="PANTHER" id="PTHR14356">
    <property type="entry name" value="INTERLEUKIN-15-RELATED"/>
    <property type="match status" value="1"/>
</dbReference>
<keyword evidence="4" id="KW-0964">Secreted</keyword>
<dbReference type="GO" id="GO:0005125">
    <property type="term" value="F:cytokine activity"/>
    <property type="evidence" value="ECO:0007669"/>
    <property type="project" value="UniProtKB-KW"/>
</dbReference>
<evidence type="ECO:0000256" key="7">
    <source>
        <dbReference type="ARBA" id="ARBA00045924"/>
    </source>
</evidence>
<reference evidence="10" key="2">
    <citation type="submission" date="2025-08" db="UniProtKB">
        <authorList>
            <consortium name="Ensembl"/>
        </authorList>
    </citation>
    <scope>IDENTIFICATION</scope>
</reference>
<evidence type="ECO:0000256" key="2">
    <source>
        <dbReference type="ARBA" id="ARBA00006050"/>
    </source>
</evidence>
<dbReference type="Gene3D" id="1.20.1250.70">
    <property type="entry name" value="Interleukin-15/Interleukin-21"/>
    <property type="match status" value="1"/>
</dbReference>